<dbReference type="Pfam" id="PF00512">
    <property type="entry name" value="HisKA"/>
    <property type="match status" value="1"/>
</dbReference>
<accession>A0ABP4MKS1</accession>
<dbReference type="InterPro" id="IPR050428">
    <property type="entry name" value="TCS_sensor_his_kinase"/>
</dbReference>
<evidence type="ECO:0000256" key="10">
    <source>
        <dbReference type="ARBA" id="ARBA00023136"/>
    </source>
</evidence>
<dbReference type="InterPro" id="IPR003594">
    <property type="entry name" value="HATPase_dom"/>
</dbReference>
<dbReference type="Pfam" id="PF02518">
    <property type="entry name" value="HATPase_c"/>
    <property type="match status" value="1"/>
</dbReference>
<organism evidence="14 15">
    <name type="scientific">Dactylosporangium maewongense</name>
    <dbReference type="NCBI Taxonomy" id="634393"/>
    <lineage>
        <taxon>Bacteria</taxon>
        <taxon>Bacillati</taxon>
        <taxon>Actinomycetota</taxon>
        <taxon>Actinomycetes</taxon>
        <taxon>Micromonosporales</taxon>
        <taxon>Micromonosporaceae</taxon>
        <taxon>Dactylosporangium</taxon>
    </lineage>
</organism>
<feature type="transmembrane region" description="Helical" evidence="11">
    <location>
        <begin position="154"/>
        <end position="177"/>
    </location>
</feature>
<comment type="subcellular location">
    <subcellularLocation>
        <location evidence="2">Cell membrane</location>
    </subcellularLocation>
</comment>
<keyword evidence="6 11" id="KW-0812">Transmembrane</keyword>
<dbReference type="Proteomes" id="UP001501470">
    <property type="component" value="Unassembled WGS sequence"/>
</dbReference>
<keyword evidence="15" id="KW-1185">Reference proteome</keyword>
<evidence type="ECO:0000256" key="5">
    <source>
        <dbReference type="ARBA" id="ARBA00022679"/>
    </source>
</evidence>
<dbReference type="GO" id="GO:0016301">
    <property type="term" value="F:kinase activity"/>
    <property type="evidence" value="ECO:0007669"/>
    <property type="project" value="UniProtKB-KW"/>
</dbReference>
<evidence type="ECO:0000313" key="15">
    <source>
        <dbReference type="Proteomes" id="UP001501470"/>
    </source>
</evidence>
<keyword evidence="10 11" id="KW-0472">Membrane</keyword>
<protein>
    <recommendedName>
        <fullName evidence="3">histidine kinase</fullName>
        <ecNumber evidence="3">2.7.13.3</ecNumber>
    </recommendedName>
</protein>
<dbReference type="Gene3D" id="1.10.287.130">
    <property type="match status" value="1"/>
</dbReference>
<dbReference type="SUPFAM" id="SSF47384">
    <property type="entry name" value="Homodimeric domain of signal transducing histidine kinase"/>
    <property type="match status" value="1"/>
</dbReference>
<evidence type="ECO:0000256" key="7">
    <source>
        <dbReference type="ARBA" id="ARBA00022777"/>
    </source>
</evidence>
<proteinExistence type="predicted"/>
<evidence type="ECO:0000256" key="1">
    <source>
        <dbReference type="ARBA" id="ARBA00000085"/>
    </source>
</evidence>
<evidence type="ECO:0000256" key="3">
    <source>
        <dbReference type="ARBA" id="ARBA00012438"/>
    </source>
</evidence>
<dbReference type="PANTHER" id="PTHR45436">
    <property type="entry name" value="SENSOR HISTIDINE KINASE YKOH"/>
    <property type="match status" value="1"/>
</dbReference>
<sequence>MLRAGFRSIAGRSALVTCLVAVISVLVTALVGAPLAIQEANKAARVRLADDATLTAELLRPRFNTPRSTDEQVIVERLRTRGIQVYLIRAGQPDRAGLPDGVVKTVGAGRPVPVRRAVVDQQVQLVVGRPIGNAGNGIVLTERMPSRQATITRLWGQLWMALLAGLAAGLLAGVLLARRIARPIRTVADAANRLTAGDRSVTLDADGPAEVADLAHAVNALTAALATSEGRERDFLLSVSHELRTPLTTIRGYAEALADGVVGPDGAQRAGQTVLDEAERLDRLIADLLVLARLEAADLPVEVVDVDLTQLVAATAEAWGGRLTAAGLLLRTELPPMPVPVRTDPGRIRQIVDGLLENALRVVPSEQATGVPVVLALVWGPAEASIEIRDGGPGFTDDDLAVAFERGALSRRYQGARKVGSGLGLALAARMARRLGGRIEAGHAPEGGARFTVTVPFGPGERR</sequence>
<dbReference type="RefSeq" id="WP_344508237.1">
    <property type="nucleotide sequence ID" value="NZ_BAAAQD010000019.1"/>
</dbReference>
<evidence type="ECO:0000259" key="13">
    <source>
        <dbReference type="PROSITE" id="PS50885"/>
    </source>
</evidence>
<keyword evidence="9" id="KW-0902">Two-component regulatory system</keyword>
<dbReference type="SMART" id="SM00387">
    <property type="entry name" value="HATPase_c"/>
    <property type="match status" value="1"/>
</dbReference>
<feature type="domain" description="Histidine kinase" evidence="12">
    <location>
        <begin position="238"/>
        <end position="459"/>
    </location>
</feature>
<dbReference type="SUPFAM" id="SSF158472">
    <property type="entry name" value="HAMP domain-like"/>
    <property type="match status" value="1"/>
</dbReference>
<evidence type="ECO:0000313" key="14">
    <source>
        <dbReference type="EMBL" id="GAA1546259.1"/>
    </source>
</evidence>
<evidence type="ECO:0000256" key="2">
    <source>
        <dbReference type="ARBA" id="ARBA00004236"/>
    </source>
</evidence>
<dbReference type="SMART" id="SM00388">
    <property type="entry name" value="HisKA"/>
    <property type="match status" value="1"/>
</dbReference>
<dbReference type="Gene3D" id="6.10.340.10">
    <property type="match status" value="1"/>
</dbReference>
<gene>
    <name evidence="14" type="ORF">GCM10009827_078010</name>
</gene>
<dbReference type="PANTHER" id="PTHR45436:SF5">
    <property type="entry name" value="SENSOR HISTIDINE KINASE TRCS"/>
    <property type="match status" value="1"/>
</dbReference>
<dbReference type="SMART" id="SM00304">
    <property type="entry name" value="HAMP"/>
    <property type="match status" value="1"/>
</dbReference>
<dbReference type="PROSITE" id="PS50885">
    <property type="entry name" value="HAMP"/>
    <property type="match status" value="1"/>
</dbReference>
<dbReference type="CDD" id="cd06225">
    <property type="entry name" value="HAMP"/>
    <property type="match status" value="1"/>
</dbReference>
<evidence type="ECO:0000259" key="12">
    <source>
        <dbReference type="PROSITE" id="PS50109"/>
    </source>
</evidence>
<comment type="catalytic activity">
    <reaction evidence="1">
        <text>ATP + protein L-histidine = ADP + protein N-phospho-L-histidine.</text>
        <dbReference type="EC" id="2.7.13.3"/>
    </reaction>
</comment>
<dbReference type="InterPro" id="IPR003660">
    <property type="entry name" value="HAMP_dom"/>
</dbReference>
<dbReference type="EMBL" id="BAAAQD010000019">
    <property type="protein sequence ID" value="GAA1546259.1"/>
    <property type="molecule type" value="Genomic_DNA"/>
</dbReference>
<evidence type="ECO:0000256" key="8">
    <source>
        <dbReference type="ARBA" id="ARBA00022989"/>
    </source>
</evidence>
<keyword evidence="8 11" id="KW-1133">Transmembrane helix</keyword>
<dbReference type="InterPro" id="IPR036890">
    <property type="entry name" value="HATPase_C_sf"/>
</dbReference>
<name>A0ABP4MKS1_9ACTN</name>
<dbReference type="InterPro" id="IPR003661">
    <property type="entry name" value="HisK_dim/P_dom"/>
</dbReference>
<evidence type="ECO:0000256" key="11">
    <source>
        <dbReference type="SAM" id="Phobius"/>
    </source>
</evidence>
<dbReference type="CDD" id="cd00082">
    <property type="entry name" value="HisKA"/>
    <property type="match status" value="1"/>
</dbReference>
<dbReference type="InterPro" id="IPR004358">
    <property type="entry name" value="Sig_transdc_His_kin-like_C"/>
</dbReference>
<dbReference type="SUPFAM" id="SSF55874">
    <property type="entry name" value="ATPase domain of HSP90 chaperone/DNA topoisomerase II/histidine kinase"/>
    <property type="match status" value="1"/>
</dbReference>
<dbReference type="Gene3D" id="3.30.565.10">
    <property type="entry name" value="Histidine kinase-like ATPase, C-terminal domain"/>
    <property type="match status" value="1"/>
</dbReference>
<dbReference type="InterPro" id="IPR036097">
    <property type="entry name" value="HisK_dim/P_sf"/>
</dbReference>
<keyword evidence="7 14" id="KW-0418">Kinase</keyword>
<reference evidence="15" key="1">
    <citation type="journal article" date="2019" name="Int. J. Syst. Evol. Microbiol.">
        <title>The Global Catalogue of Microorganisms (GCM) 10K type strain sequencing project: providing services to taxonomists for standard genome sequencing and annotation.</title>
        <authorList>
            <consortium name="The Broad Institute Genomics Platform"/>
            <consortium name="The Broad Institute Genome Sequencing Center for Infectious Disease"/>
            <person name="Wu L."/>
            <person name="Ma J."/>
        </authorList>
    </citation>
    <scope>NUCLEOTIDE SEQUENCE [LARGE SCALE GENOMIC DNA]</scope>
    <source>
        <strain evidence="15">JCM 15933</strain>
    </source>
</reference>
<evidence type="ECO:0000256" key="9">
    <source>
        <dbReference type="ARBA" id="ARBA00023012"/>
    </source>
</evidence>
<dbReference type="Pfam" id="PF00672">
    <property type="entry name" value="HAMP"/>
    <property type="match status" value="1"/>
</dbReference>
<comment type="caution">
    <text evidence="14">The sequence shown here is derived from an EMBL/GenBank/DDBJ whole genome shotgun (WGS) entry which is preliminary data.</text>
</comment>
<dbReference type="CDD" id="cd00075">
    <property type="entry name" value="HATPase"/>
    <property type="match status" value="1"/>
</dbReference>
<dbReference type="EC" id="2.7.13.3" evidence="3"/>
<feature type="domain" description="HAMP" evidence="13">
    <location>
        <begin position="178"/>
        <end position="230"/>
    </location>
</feature>
<evidence type="ECO:0000256" key="6">
    <source>
        <dbReference type="ARBA" id="ARBA00022692"/>
    </source>
</evidence>
<dbReference type="PROSITE" id="PS50109">
    <property type="entry name" value="HIS_KIN"/>
    <property type="match status" value="1"/>
</dbReference>
<keyword evidence="4" id="KW-0597">Phosphoprotein</keyword>
<evidence type="ECO:0000256" key="4">
    <source>
        <dbReference type="ARBA" id="ARBA00022553"/>
    </source>
</evidence>
<dbReference type="InterPro" id="IPR005467">
    <property type="entry name" value="His_kinase_dom"/>
</dbReference>
<dbReference type="PRINTS" id="PR00344">
    <property type="entry name" value="BCTRLSENSOR"/>
</dbReference>
<keyword evidence="5" id="KW-0808">Transferase</keyword>